<evidence type="ECO:0000256" key="9">
    <source>
        <dbReference type="ARBA" id="ARBA00048317"/>
    </source>
</evidence>
<name>A0A7R8AQ38_9EURO</name>
<sequence>MGAYKLASPRRAILAPVAVIVVILIFLTSNAYRPLSEENGVPEPAPAGMQTEIPEDDAPQSLDSLSFPADYSPASDEPSFCAERFEVPYLENLRDSATRYCTEQSGSQLTCFHSKTAGSRTDTFCLGQNAIFDTASRKFMLQCELGEPSPSKSSFRAPEFNQFPSYWYETGPRVIFNDWVEMSAEALPTAAPQPRAFTILVKREMHHNFWHSLMEIFSMAMSIDVLRITSQPDSSRSGPGKRPLLSDAEMENIQVVLLDDLEDGAFIDLWPLLSSKPVVRAQDLPEDSALQNIVVPLPGGSNPFWQGDWTIHGCEDSALLRTFSRRVLSFYGLPSTKPRQDSQIMLTFINRTNKRRLVNSDEFLAELESKYPHVTVHSYDFAALTMKRQLEIVQDTDILVGVHGAGLTHGFFLHPRSAMVEILPPKLNHKGFRNVASLMNLGHYSAHADDAPRGNGNWQDEDISMDKERFMALIDAAIKSMYGKGKWDYDIV</sequence>
<evidence type="ECO:0000256" key="4">
    <source>
        <dbReference type="ARBA" id="ARBA00022729"/>
    </source>
</evidence>
<feature type="domain" description="Glycosyltransferase 61 catalytic" evidence="13">
    <location>
        <begin position="329"/>
        <end position="420"/>
    </location>
</feature>
<keyword evidence="5" id="KW-0256">Endoplasmic reticulum</keyword>
<dbReference type="Pfam" id="PF04577">
    <property type="entry name" value="Glyco_transf_61"/>
    <property type="match status" value="1"/>
</dbReference>
<keyword evidence="6" id="KW-0325">Glycoprotein</keyword>
<protein>
    <recommendedName>
        <fullName evidence="7">EGF domain-specific O-linked N-acetylglucosamine transferase</fullName>
        <ecNumber evidence="1">2.4.1.255</ecNumber>
    </recommendedName>
    <alternativeName>
        <fullName evidence="8">Extracellular O-linked N-acetylglucosamine transferase</fullName>
    </alternativeName>
</protein>
<dbReference type="Proteomes" id="UP000654913">
    <property type="component" value="Chromosome 5"/>
</dbReference>
<proteinExistence type="predicted"/>
<comment type="catalytic activity">
    <reaction evidence="9">
        <text>L-seryl-[protein] + UDP-N-acetyl-alpha-D-glucosamine = 3-O-(N-acetyl-beta-D-glucosaminyl)-L-seryl-[protein] + UDP + H(+)</text>
        <dbReference type="Rhea" id="RHEA:48904"/>
        <dbReference type="Rhea" id="RHEA-COMP:9863"/>
        <dbReference type="Rhea" id="RHEA-COMP:12251"/>
        <dbReference type="ChEBI" id="CHEBI:15378"/>
        <dbReference type="ChEBI" id="CHEBI:29999"/>
        <dbReference type="ChEBI" id="CHEBI:57705"/>
        <dbReference type="ChEBI" id="CHEBI:58223"/>
        <dbReference type="ChEBI" id="CHEBI:90838"/>
        <dbReference type="EC" id="2.4.1.255"/>
    </reaction>
</comment>
<evidence type="ECO:0000313" key="15">
    <source>
        <dbReference type="Proteomes" id="UP000654913"/>
    </source>
</evidence>
<dbReference type="PANTHER" id="PTHR20961">
    <property type="entry name" value="GLYCOSYLTRANSFERASE"/>
    <property type="match status" value="1"/>
</dbReference>
<evidence type="ECO:0000256" key="12">
    <source>
        <dbReference type="SAM" id="Phobius"/>
    </source>
</evidence>
<dbReference type="AlphaFoldDB" id="A0A7R8AQ38"/>
<dbReference type="GO" id="GO:0097363">
    <property type="term" value="F:protein O-acetylglucosaminyltransferase activity"/>
    <property type="evidence" value="ECO:0007669"/>
    <property type="project" value="UniProtKB-EC"/>
</dbReference>
<dbReference type="KEGG" id="apuu:APUU_50174S"/>
<dbReference type="GeneID" id="64975468"/>
<gene>
    <name evidence="14" type="ORF">APUU_50174S</name>
</gene>
<evidence type="ECO:0000256" key="3">
    <source>
        <dbReference type="ARBA" id="ARBA00022679"/>
    </source>
</evidence>
<dbReference type="InterPro" id="IPR049625">
    <property type="entry name" value="Glyco_transf_61_cat"/>
</dbReference>
<feature type="region of interest" description="Disordered" evidence="11">
    <location>
        <begin position="37"/>
        <end position="73"/>
    </location>
</feature>
<accession>A0A7R8AQ38</accession>
<dbReference type="PANTHER" id="PTHR20961:SF148">
    <property type="entry name" value="EGF DOMAIN-SPECIFIC O-LINKED N-ACETYLGLUCOSAMINE TRANSFERASE"/>
    <property type="match status" value="1"/>
</dbReference>
<evidence type="ECO:0000256" key="5">
    <source>
        <dbReference type="ARBA" id="ARBA00022824"/>
    </source>
</evidence>
<keyword evidence="4" id="KW-0732">Signal</keyword>
<keyword evidence="3" id="KW-0808">Transferase</keyword>
<keyword evidence="15" id="KW-1185">Reference proteome</keyword>
<dbReference type="GO" id="GO:0005788">
    <property type="term" value="C:endoplasmic reticulum lumen"/>
    <property type="evidence" value="ECO:0007669"/>
    <property type="project" value="TreeGrafter"/>
</dbReference>
<evidence type="ECO:0000256" key="1">
    <source>
        <dbReference type="ARBA" id="ARBA00011970"/>
    </source>
</evidence>
<evidence type="ECO:0000256" key="11">
    <source>
        <dbReference type="SAM" id="MobiDB-lite"/>
    </source>
</evidence>
<evidence type="ECO:0000256" key="2">
    <source>
        <dbReference type="ARBA" id="ARBA00022676"/>
    </source>
</evidence>
<keyword evidence="2" id="KW-0328">Glycosyltransferase</keyword>
<reference evidence="14" key="1">
    <citation type="submission" date="2021-01" db="EMBL/GenBank/DDBJ databases">
        <authorList>
            <consortium name="Aspergillus puulaauensis MK2 genome sequencing consortium"/>
            <person name="Kazuki M."/>
            <person name="Futagami T."/>
        </authorList>
    </citation>
    <scope>NUCLEOTIDE SEQUENCE</scope>
    <source>
        <strain evidence="14">MK2</strain>
    </source>
</reference>
<evidence type="ECO:0000313" key="14">
    <source>
        <dbReference type="EMBL" id="BCS25463.1"/>
    </source>
</evidence>
<dbReference type="EMBL" id="AP024447">
    <property type="protein sequence ID" value="BCS25463.1"/>
    <property type="molecule type" value="Genomic_DNA"/>
</dbReference>
<comment type="catalytic activity">
    <reaction evidence="10">
        <text>L-threonyl-[protein] + UDP-N-acetyl-alpha-D-glucosamine = 3-O-(N-acetyl-beta-D-glucosaminyl)-L-threonyl-[protein] + UDP + H(+)</text>
        <dbReference type="Rhea" id="RHEA:48908"/>
        <dbReference type="Rhea" id="RHEA-COMP:11060"/>
        <dbReference type="Rhea" id="RHEA-COMP:12252"/>
        <dbReference type="ChEBI" id="CHEBI:15378"/>
        <dbReference type="ChEBI" id="CHEBI:30013"/>
        <dbReference type="ChEBI" id="CHEBI:57705"/>
        <dbReference type="ChEBI" id="CHEBI:58223"/>
        <dbReference type="ChEBI" id="CHEBI:90840"/>
        <dbReference type="EC" id="2.4.1.255"/>
    </reaction>
</comment>
<evidence type="ECO:0000259" key="13">
    <source>
        <dbReference type="Pfam" id="PF04577"/>
    </source>
</evidence>
<feature type="transmembrane region" description="Helical" evidence="12">
    <location>
        <begin position="12"/>
        <end position="32"/>
    </location>
</feature>
<evidence type="ECO:0000256" key="6">
    <source>
        <dbReference type="ARBA" id="ARBA00023180"/>
    </source>
</evidence>
<keyword evidence="12" id="KW-0812">Transmembrane</keyword>
<evidence type="ECO:0000256" key="10">
    <source>
        <dbReference type="ARBA" id="ARBA00049432"/>
    </source>
</evidence>
<dbReference type="EC" id="2.4.1.255" evidence="1"/>
<evidence type="ECO:0000256" key="7">
    <source>
        <dbReference type="ARBA" id="ARBA00040944"/>
    </source>
</evidence>
<dbReference type="RefSeq" id="XP_041557657.1">
    <property type="nucleotide sequence ID" value="XM_041705142.1"/>
</dbReference>
<keyword evidence="12" id="KW-1133">Transmembrane helix</keyword>
<dbReference type="OrthoDB" id="529273at2759"/>
<organism evidence="14 15">
    <name type="scientific">Aspergillus puulaauensis</name>
    <dbReference type="NCBI Taxonomy" id="1220207"/>
    <lineage>
        <taxon>Eukaryota</taxon>
        <taxon>Fungi</taxon>
        <taxon>Dikarya</taxon>
        <taxon>Ascomycota</taxon>
        <taxon>Pezizomycotina</taxon>
        <taxon>Eurotiomycetes</taxon>
        <taxon>Eurotiomycetidae</taxon>
        <taxon>Eurotiales</taxon>
        <taxon>Aspergillaceae</taxon>
        <taxon>Aspergillus</taxon>
    </lineage>
</organism>
<reference evidence="14" key="2">
    <citation type="submission" date="2021-02" db="EMBL/GenBank/DDBJ databases">
        <title>Aspergillus puulaauensis MK2 genome sequence.</title>
        <authorList>
            <person name="Futagami T."/>
            <person name="Mori K."/>
            <person name="Kadooka C."/>
            <person name="Tanaka T."/>
        </authorList>
    </citation>
    <scope>NUCLEOTIDE SEQUENCE</scope>
    <source>
        <strain evidence="14">MK2</strain>
    </source>
</reference>
<dbReference type="InterPro" id="IPR007657">
    <property type="entry name" value="Glycosyltransferase_61"/>
</dbReference>
<evidence type="ECO:0000256" key="8">
    <source>
        <dbReference type="ARBA" id="ARBA00042574"/>
    </source>
</evidence>
<keyword evidence="12" id="KW-0472">Membrane</keyword>